<proteinExistence type="predicted"/>
<organism evidence="1 2">
    <name type="scientific">Actinoallomurus oryzae</name>
    <dbReference type="NCBI Taxonomy" id="502180"/>
    <lineage>
        <taxon>Bacteria</taxon>
        <taxon>Bacillati</taxon>
        <taxon>Actinomycetota</taxon>
        <taxon>Actinomycetes</taxon>
        <taxon>Streptosporangiales</taxon>
        <taxon>Thermomonosporaceae</taxon>
        <taxon>Actinoallomurus</taxon>
    </lineage>
</organism>
<keyword evidence="2" id="KW-1185">Reference proteome</keyword>
<dbReference type="RefSeq" id="WP_345472554.1">
    <property type="nucleotide sequence ID" value="NZ_BAABHF010000046.1"/>
</dbReference>
<gene>
    <name evidence="1" type="ORF">GCM10023191_077670</name>
</gene>
<name>A0ABP8QX09_9ACTN</name>
<evidence type="ECO:0000313" key="1">
    <source>
        <dbReference type="EMBL" id="GAA4512252.1"/>
    </source>
</evidence>
<dbReference type="Proteomes" id="UP001500503">
    <property type="component" value="Unassembled WGS sequence"/>
</dbReference>
<dbReference type="EMBL" id="BAABHF010000046">
    <property type="protein sequence ID" value="GAA4512252.1"/>
    <property type="molecule type" value="Genomic_DNA"/>
</dbReference>
<evidence type="ECO:0008006" key="3">
    <source>
        <dbReference type="Google" id="ProtNLM"/>
    </source>
</evidence>
<sequence>MNLLPAGRLAERIAAAVADRPSVSRLAAGPVATYLPGRTVRGVAVREDRVRIAVVAVYGPPIAEVVEQVRAAAREIVPDLPIDVTIEDIEVPDAAVGS</sequence>
<protein>
    <recommendedName>
        <fullName evidence="3">Asp23/Gls24 family envelope stress response protein</fullName>
    </recommendedName>
</protein>
<accession>A0ABP8QX09</accession>
<evidence type="ECO:0000313" key="2">
    <source>
        <dbReference type="Proteomes" id="UP001500503"/>
    </source>
</evidence>
<reference evidence="2" key="1">
    <citation type="journal article" date="2019" name="Int. J. Syst. Evol. Microbiol.">
        <title>The Global Catalogue of Microorganisms (GCM) 10K type strain sequencing project: providing services to taxonomists for standard genome sequencing and annotation.</title>
        <authorList>
            <consortium name="The Broad Institute Genomics Platform"/>
            <consortium name="The Broad Institute Genome Sequencing Center for Infectious Disease"/>
            <person name="Wu L."/>
            <person name="Ma J."/>
        </authorList>
    </citation>
    <scope>NUCLEOTIDE SEQUENCE [LARGE SCALE GENOMIC DNA]</scope>
    <source>
        <strain evidence="2">JCM 17933</strain>
    </source>
</reference>
<comment type="caution">
    <text evidence="1">The sequence shown here is derived from an EMBL/GenBank/DDBJ whole genome shotgun (WGS) entry which is preliminary data.</text>
</comment>